<dbReference type="EMBL" id="JBHLWN010000046">
    <property type="protein sequence ID" value="MFC0213085.1"/>
    <property type="molecule type" value="Genomic_DNA"/>
</dbReference>
<name>A0ABV6DKA3_9BACL</name>
<protein>
    <submittedName>
        <fullName evidence="1">Uncharacterized protein</fullName>
    </submittedName>
</protein>
<accession>A0ABV6DKA3</accession>
<evidence type="ECO:0000313" key="1">
    <source>
        <dbReference type="EMBL" id="MFC0213085.1"/>
    </source>
</evidence>
<comment type="caution">
    <text evidence="1">The sequence shown here is derived from an EMBL/GenBank/DDBJ whole genome shotgun (WGS) entry which is preliminary data.</text>
</comment>
<dbReference type="RefSeq" id="WP_377470479.1">
    <property type="nucleotide sequence ID" value="NZ_JBHLWN010000046.1"/>
</dbReference>
<organism evidence="1 2">
    <name type="scientific">Paenibacillus chartarius</name>
    <dbReference type="NCBI Taxonomy" id="747481"/>
    <lineage>
        <taxon>Bacteria</taxon>
        <taxon>Bacillati</taxon>
        <taxon>Bacillota</taxon>
        <taxon>Bacilli</taxon>
        <taxon>Bacillales</taxon>
        <taxon>Paenibacillaceae</taxon>
        <taxon>Paenibacillus</taxon>
    </lineage>
</organism>
<evidence type="ECO:0000313" key="2">
    <source>
        <dbReference type="Proteomes" id="UP001589776"/>
    </source>
</evidence>
<dbReference type="Proteomes" id="UP001589776">
    <property type="component" value="Unassembled WGS sequence"/>
</dbReference>
<proteinExistence type="predicted"/>
<keyword evidence="2" id="KW-1185">Reference proteome</keyword>
<sequence length="27" mass="3264">MWLDDDSVNINGHLLNVPYEKYDLRRS</sequence>
<gene>
    <name evidence="1" type="ORF">ACFFK0_11560</name>
</gene>
<reference evidence="1 2" key="1">
    <citation type="submission" date="2024-09" db="EMBL/GenBank/DDBJ databases">
        <authorList>
            <person name="Sun Q."/>
            <person name="Mori K."/>
        </authorList>
    </citation>
    <scope>NUCLEOTIDE SEQUENCE [LARGE SCALE GENOMIC DNA]</scope>
    <source>
        <strain evidence="1 2">CCM 7759</strain>
    </source>
</reference>